<dbReference type="AlphaFoldDB" id="X0Y846"/>
<organism evidence="1">
    <name type="scientific">marine sediment metagenome</name>
    <dbReference type="NCBI Taxonomy" id="412755"/>
    <lineage>
        <taxon>unclassified sequences</taxon>
        <taxon>metagenomes</taxon>
        <taxon>ecological metagenomes</taxon>
    </lineage>
</organism>
<sequence>LSDLMTAQIHLIVPRSKSRRLKGLKLHRHRLGEGEVTRRDGVQVTTPIRTLLDVAAAGVREDQVAHAVREALQRGLVQRNDLLSAAQSRGGRAREVIGKALSMAVAAE</sequence>
<evidence type="ECO:0000313" key="1">
    <source>
        <dbReference type="EMBL" id="GAG33071.1"/>
    </source>
</evidence>
<accession>X0Y846</accession>
<dbReference type="EMBL" id="BARS01041515">
    <property type="protein sequence ID" value="GAG33071.1"/>
    <property type="molecule type" value="Genomic_DNA"/>
</dbReference>
<feature type="non-terminal residue" evidence="1">
    <location>
        <position position="1"/>
    </location>
</feature>
<name>X0Y846_9ZZZZ</name>
<proteinExistence type="predicted"/>
<comment type="caution">
    <text evidence="1">The sequence shown here is derived from an EMBL/GenBank/DDBJ whole genome shotgun (WGS) entry which is preliminary data.</text>
</comment>
<reference evidence="1" key="1">
    <citation type="journal article" date="2014" name="Front. Microbiol.">
        <title>High frequency of phylogenetically diverse reductive dehalogenase-homologous genes in deep subseafloor sedimentary metagenomes.</title>
        <authorList>
            <person name="Kawai M."/>
            <person name="Futagami T."/>
            <person name="Toyoda A."/>
            <person name="Takaki Y."/>
            <person name="Nishi S."/>
            <person name="Hori S."/>
            <person name="Arai W."/>
            <person name="Tsubouchi T."/>
            <person name="Morono Y."/>
            <person name="Uchiyama I."/>
            <person name="Ito T."/>
            <person name="Fujiyama A."/>
            <person name="Inagaki F."/>
            <person name="Takami H."/>
        </authorList>
    </citation>
    <scope>NUCLEOTIDE SEQUENCE</scope>
    <source>
        <strain evidence="1">Expedition CK06-06</strain>
    </source>
</reference>
<protein>
    <submittedName>
        <fullName evidence="1">Uncharacterized protein</fullName>
    </submittedName>
</protein>
<gene>
    <name evidence="1" type="ORF">S01H1_63130</name>
</gene>